<reference evidence="5" key="2">
    <citation type="submission" date="2023-04" db="EMBL/GenBank/DDBJ databases">
        <authorList>
            <person name="Bruccoleri R.E."/>
            <person name="Oakeley E.J."/>
            <person name="Faust A.-M."/>
            <person name="Dessus-Babus S."/>
            <person name="Altorfer M."/>
            <person name="Burckhardt D."/>
            <person name="Oertli M."/>
            <person name="Naumann U."/>
            <person name="Petersen F."/>
            <person name="Wong J."/>
        </authorList>
    </citation>
    <scope>NUCLEOTIDE SEQUENCE</scope>
    <source>
        <strain evidence="5">GSM-AAB239-AS_SAM_17_03QT</strain>
        <tissue evidence="5">Leaf</tissue>
    </source>
</reference>
<protein>
    <submittedName>
        <fullName evidence="5">Protein WEAK CHLOROPLAST MOVEMENT UNDER BLUE LIGHT 1-like</fullName>
    </submittedName>
</protein>
<dbReference type="AlphaFoldDB" id="A0AAX6GGR8"/>
<sequence length="702" mass="77109">MEEIKDAEGNYSGVSSPTFQNSPGGRQGRSKDLKMSSSFKVPLGQVAIRSIQHTKTASFDGLKDFNVQKALIDTAAPFESVKEAVSKFGGILDWKAHKVIALEKSKLIQIELEKIEEEIPKYKRQSEAAEDAKTRVLGELDTTKRLLEELKHSLEKTETEEAQAKQDSELAQLRAREMEQGISDDASVAAKAQAEVSRARHEAAVRELKSVKDELAAIQADYLRLVAERDLAIARADEAVAAARDVEKKVEDLTLELITTKEALESAHASHLEAEEHRVGVALATDRDVLDWEKELKQAEREMQQLSEQISSAADVKSRADAKSSLLLGLKNELVAYKEGKPIQEYSEIVGEEGEPSKSQASVPSALASAKKELSEVHSSIERAKEEVKCLRVAASSLKAELARETEALAALRQREGMSAAAASSLEAELSRMQPELDLALAKEREAAERLEELPKVLERATQDAEQAKSVVQFAREELGKAREEAEQAKAAAGATEARLLAVQKEAKASKASEKLALGAIKAMQESEQQQAEAAGDGVTLSLEEYYALSKKAYEAEEQANERLESVMEQVKDAKKSELLNLEKLEAARREMEEKKVALRAAKEKAGEANEGKLCAEQELREWRAESEVKRRGSDAAASQAPSRSSSGYFEERRSSANGEDATSDGVGCNKDVAPELKPKKKKSFFPRIVMFLARKKVQTLK</sequence>
<feature type="coiled-coil region" evidence="3">
    <location>
        <begin position="458"/>
        <end position="499"/>
    </location>
</feature>
<evidence type="ECO:0000313" key="5">
    <source>
        <dbReference type="EMBL" id="KAJ6827924.1"/>
    </source>
</evidence>
<dbReference type="EMBL" id="JANAVB010019799">
    <property type="protein sequence ID" value="KAJ6827924.1"/>
    <property type="molecule type" value="Genomic_DNA"/>
</dbReference>
<feature type="compositionally biased region" description="Polar residues" evidence="4">
    <location>
        <begin position="12"/>
        <end position="24"/>
    </location>
</feature>
<feature type="coiled-coil region" evidence="3">
    <location>
        <begin position="554"/>
        <end position="609"/>
    </location>
</feature>
<dbReference type="GO" id="GO:0009904">
    <property type="term" value="P:chloroplast accumulation movement"/>
    <property type="evidence" value="ECO:0007669"/>
    <property type="project" value="TreeGrafter"/>
</dbReference>
<feature type="compositionally biased region" description="Low complexity" evidence="4">
    <location>
        <begin position="635"/>
        <end position="647"/>
    </location>
</feature>
<dbReference type="GO" id="GO:0009903">
    <property type="term" value="P:chloroplast avoidance movement"/>
    <property type="evidence" value="ECO:0007669"/>
    <property type="project" value="TreeGrafter"/>
</dbReference>
<feature type="compositionally biased region" description="Basic and acidic residues" evidence="4">
    <location>
        <begin position="625"/>
        <end position="634"/>
    </location>
</feature>
<dbReference type="Pfam" id="PF05701">
    <property type="entry name" value="WEMBL"/>
    <property type="match status" value="1"/>
</dbReference>
<feature type="coiled-coil region" evidence="3">
    <location>
        <begin position="201"/>
        <end position="316"/>
    </location>
</feature>
<feature type="coiled-coil region" evidence="3">
    <location>
        <begin position="105"/>
        <end position="176"/>
    </location>
</feature>
<evidence type="ECO:0000256" key="1">
    <source>
        <dbReference type="ARBA" id="ARBA00005485"/>
    </source>
</evidence>
<keyword evidence="2 3" id="KW-0175">Coiled coil</keyword>
<evidence type="ECO:0000313" key="6">
    <source>
        <dbReference type="Proteomes" id="UP001140949"/>
    </source>
</evidence>
<proteinExistence type="inferred from homology"/>
<keyword evidence="6" id="KW-1185">Reference proteome</keyword>
<evidence type="ECO:0000256" key="2">
    <source>
        <dbReference type="ARBA" id="ARBA00023054"/>
    </source>
</evidence>
<evidence type="ECO:0000256" key="3">
    <source>
        <dbReference type="SAM" id="Coils"/>
    </source>
</evidence>
<dbReference type="PANTHER" id="PTHR32054:SF31">
    <property type="entry name" value="PROTEIN WEAK CHLOROPLAST MOVEMENT UNDER BLUE LIGHT 1"/>
    <property type="match status" value="1"/>
</dbReference>
<dbReference type="InterPro" id="IPR008545">
    <property type="entry name" value="Web"/>
</dbReference>
<dbReference type="PANTHER" id="PTHR32054">
    <property type="entry name" value="HEAVY CHAIN, PUTATIVE, EXPRESSED-RELATED-RELATED"/>
    <property type="match status" value="1"/>
</dbReference>
<comment type="similarity">
    <text evidence="1">Belongs to the WEB family.</text>
</comment>
<reference evidence="5" key="1">
    <citation type="journal article" date="2023" name="GigaByte">
        <title>Genome assembly of the bearded iris, Iris pallida Lam.</title>
        <authorList>
            <person name="Bruccoleri R.E."/>
            <person name="Oakeley E.J."/>
            <person name="Faust A.M.E."/>
            <person name="Altorfer M."/>
            <person name="Dessus-Babus S."/>
            <person name="Burckhardt D."/>
            <person name="Oertli M."/>
            <person name="Naumann U."/>
            <person name="Petersen F."/>
            <person name="Wong J."/>
        </authorList>
    </citation>
    <scope>NUCLEOTIDE SEQUENCE</scope>
    <source>
        <strain evidence="5">GSM-AAB239-AS_SAM_17_03QT</strain>
    </source>
</reference>
<organism evidence="5 6">
    <name type="scientific">Iris pallida</name>
    <name type="common">Sweet iris</name>
    <dbReference type="NCBI Taxonomy" id="29817"/>
    <lineage>
        <taxon>Eukaryota</taxon>
        <taxon>Viridiplantae</taxon>
        <taxon>Streptophyta</taxon>
        <taxon>Embryophyta</taxon>
        <taxon>Tracheophyta</taxon>
        <taxon>Spermatophyta</taxon>
        <taxon>Magnoliopsida</taxon>
        <taxon>Liliopsida</taxon>
        <taxon>Asparagales</taxon>
        <taxon>Iridaceae</taxon>
        <taxon>Iridoideae</taxon>
        <taxon>Irideae</taxon>
        <taxon>Iris</taxon>
    </lineage>
</organism>
<name>A0AAX6GGR8_IRIPA</name>
<dbReference type="GO" id="GO:0005829">
    <property type="term" value="C:cytosol"/>
    <property type="evidence" value="ECO:0007669"/>
    <property type="project" value="TreeGrafter"/>
</dbReference>
<feature type="region of interest" description="Disordered" evidence="4">
    <location>
        <begin position="1"/>
        <end position="34"/>
    </location>
</feature>
<comment type="caution">
    <text evidence="5">The sequence shown here is derived from an EMBL/GenBank/DDBJ whole genome shotgun (WGS) entry which is preliminary data.</text>
</comment>
<feature type="coiled-coil region" evidence="3">
    <location>
        <begin position="367"/>
        <end position="415"/>
    </location>
</feature>
<evidence type="ECO:0000256" key="4">
    <source>
        <dbReference type="SAM" id="MobiDB-lite"/>
    </source>
</evidence>
<gene>
    <name evidence="5" type="ORF">M6B38_366090</name>
</gene>
<feature type="region of interest" description="Disordered" evidence="4">
    <location>
        <begin position="625"/>
        <end position="676"/>
    </location>
</feature>
<accession>A0AAX6GGR8</accession>
<dbReference type="Proteomes" id="UP001140949">
    <property type="component" value="Unassembled WGS sequence"/>
</dbReference>